<name>A9RIJ6_PHYPA</name>
<evidence type="ECO:0000313" key="3">
    <source>
        <dbReference type="EnsemblPlants" id="PAC:32959542.CDS.1"/>
    </source>
</evidence>
<dbReference type="InParanoid" id="A9RIJ6"/>
<sequence length="113" mass="12973">MWKKKKSKGNSPDLKPSSSEAADTSRACPSEPCPIPKRASPQTYNLTKLEMKKFERKIENMLRCFVGETTTSIPKYYYEGTRLAENCSRGMKKRNHLLAAAVRAYNQEKWLEP</sequence>
<protein>
    <submittedName>
        <fullName evidence="2 3">Uncharacterized protein</fullName>
    </submittedName>
</protein>
<reference evidence="3" key="3">
    <citation type="submission" date="2020-12" db="UniProtKB">
        <authorList>
            <consortium name="EnsemblPlants"/>
        </authorList>
    </citation>
    <scope>IDENTIFICATION</scope>
</reference>
<dbReference type="Gramene" id="Pp3c11_13750V3.1">
    <property type="protein sequence ID" value="PAC:32959542.CDS.1"/>
    <property type="gene ID" value="Pp3c11_13750"/>
</dbReference>
<dbReference type="Gramene" id="Pp3c11_13750V3.2">
    <property type="protein sequence ID" value="PAC:32959543.CDS.1"/>
    <property type="gene ID" value="Pp3c11_13750"/>
</dbReference>
<dbReference type="EnsemblPlants" id="Pp3c11_13750V3.2">
    <property type="protein sequence ID" value="PAC:32959543.CDS.1"/>
    <property type="gene ID" value="Pp3c11_13750"/>
</dbReference>
<accession>A9RIJ6</accession>
<dbReference type="EMBL" id="ABEU02000011">
    <property type="protein sequence ID" value="PNR45226.1"/>
    <property type="molecule type" value="Genomic_DNA"/>
</dbReference>
<proteinExistence type="predicted"/>
<keyword evidence="4" id="KW-1185">Reference proteome</keyword>
<organism evidence="2">
    <name type="scientific">Physcomitrium patens</name>
    <name type="common">Spreading-leaved earth moss</name>
    <name type="synonym">Physcomitrella patens</name>
    <dbReference type="NCBI Taxonomy" id="3218"/>
    <lineage>
        <taxon>Eukaryota</taxon>
        <taxon>Viridiplantae</taxon>
        <taxon>Streptophyta</taxon>
        <taxon>Embryophyta</taxon>
        <taxon>Bryophyta</taxon>
        <taxon>Bryophytina</taxon>
        <taxon>Bryopsida</taxon>
        <taxon>Funariidae</taxon>
        <taxon>Funariales</taxon>
        <taxon>Funariaceae</taxon>
        <taxon>Physcomitrium</taxon>
    </lineage>
</organism>
<feature type="region of interest" description="Disordered" evidence="1">
    <location>
        <begin position="1"/>
        <end position="40"/>
    </location>
</feature>
<evidence type="ECO:0000313" key="2">
    <source>
        <dbReference type="EMBL" id="PNR45226.1"/>
    </source>
</evidence>
<dbReference type="Proteomes" id="UP000006727">
    <property type="component" value="Chromosome 11"/>
</dbReference>
<dbReference type="EnsemblPlants" id="Pp3c11_13750V3.1">
    <property type="protein sequence ID" value="PAC:32959542.CDS.1"/>
    <property type="gene ID" value="Pp3c11_13750"/>
</dbReference>
<evidence type="ECO:0000313" key="4">
    <source>
        <dbReference type="Proteomes" id="UP000006727"/>
    </source>
</evidence>
<evidence type="ECO:0000256" key="1">
    <source>
        <dbReference type="SAM" id="MobiDB-lite"/>
    </source>
</evidence>
<gene>
    <name evidence="2" type="ORF">PHYPA_014997</name>
</gene>
<dbReference type="AlphaFoldDB" id="A9RIJ6"/>
<reference evidence="2 4" key="1">
    <citation type="journal article" date="2008" name="Science">
        <title>The Physcomitrella genome reveals evolutionary insights into the conquest of land by plants.</title>
        <authorList>
            <person name="Rensing S."/>
            <person name="Lang D."/>
            <person name="Zimmer A."/>
            <person name="Terry A."/>
            <person name="Salamov A."/>
            <person name="Shapiro H."/>
            <person name="Nishiyama T."/>
            <person name="Perroud P.-F."/>
            <person name="Lindquist E."/>
            <person name="Kamisugi Y."/>
            <person name="Tanahashi T."/>
            <person name="Sakakibara K."/>
            <person name="Fujita T."/>
            <person name="Oishi K."/>
            <person name="Shin-I T."/>
            <person name="Kuroki Y."/>
            <person name="Toyoda A."/>
            <person name="Suzuki Y."/>
            <person name="Hashimoto A."/>
            <person name="Yamaguchi K."/>
            <person name="Sugano A."/>
            <person name="Kohara Y."/>
            <person name="Fujiyama A."/>
            <person name="Anterola A."/>
            <person name="Aoki S."/>
            <person name="Ashton N."/>
            <person name="Barbazuk W.B."/>
            <person name="Barker E."/>
            <person name="Bennetzen J."/>
            <person name="Bezanilla M."/>
            <person name="Blankenship R."/>
            <person name="Cho S.H."/>
            <person name="Dutcher S."/>
            <person name="Estelle M."/>
            <person name="Fawcett J.A."/>
            <person name="Gundlach H."/>
            <person name="Hanada K."/>
            <person name="Heyl A."/>
            <person name="Hicks K.A."/>
            <person name="Hugh J."/>
            <person name="Lohr M."/>
            <person name="Mayer K."/>
            <person name="Melkozernov A."/>
            <person name="Murata T."/>
            <person name="Nelson D."/>
            <person name="Pils B."/>
            <person name="Prigge M."/>
            <person name="Reiss B."/>
            <person name="Renner T."/>
            <person name="Rombauts S."/>
            <person name="Rushton P."/>
            <person name="Sanderfoot A."/>
            <person name="Schween G."/>
            <person name="Shiu S.-H."/>
            <person name="Stueber K."/>
            <person name="Theodoulou F.L."/>
            <person name="Tu H."/>
            <person name="Van de Peer Y."/>
            <person name="Verrier P.J."/>
            <person name="Waters E."/>
            <person name="Wood A."/>
            <person name="Yang L."/>
            <person name="Cove D."/>
            <person name="Cuming A."/>
            <person name="Hasebe M."/>
            <person name="Lucas S."/>
            <person name="Mishler D.B."/>
            <person name="Reski R."/>
            <person name="Grigoriev I."/>
            <person name="Quatrano R.S."/>
            <person name="Boore J.L."/>
        </authorList>
    </citation>
    <scope>NUCLEOTIDE SEQUENCE [LARGE SCALE GENOMIC DNA]</scope>
    <source>
        <strain evidence="3 4">cv. Gransden 2004</strain>
    </source>
</reference>
<reference evidence="2 4" key="2">
    <citation type="journal article" date="2018" name="Plant J.">
        <title>The Physcomitrella patens chromosome-scale assembly reveals moss genome structure and evolution.</title>
        <authorList>
            <person name="Lang D."/>
            <person name="Ullrich K.K."/>
            <person name="Murat F."/>
            <person name="Fuchs J."/>
            <person name="Jenkins J."/>
            <person name="Haas F.B."/>
            <person name="Piednoel M."/>
            <person name="Gundlach H."/>
            <person name="Van Bel M."/>
            <person name="Meyberg R."/>
            <person name="Vives C."/>
            <person name="Morata J."/>
            <person name="Symeonidi A."/>
            <person name="Hiss M."/>
            <person name="Muchero W."/>
            <person name="Kamisugi Y."/>
            <person name="Saleh O."/>
            <person name="Blanc G."/>
            <person name="Decker E.L."/>
            <person name="van Gessel N."/>
            <person name="Grimwood J."/>
            <person name="Hayes R.D."/>
            <person name="Graham S.W."/>
            <person name="Gunter L.E."/>
            <person name="McDaniel S.F."/>
            <person name="Hoernstein S.N.W."/>
            <person name="Larsson A."/>
            <person name="Li F.W."/>
            <person name="Perroud P.F."/>
            <person name="Phillips J."/>
            <person name="Ranjan P."/>
            <person name="Rokshar D.S."/>
            <person name="Rothfels C.J."/>
            <person name="Schneider L."/>
            <person name="Shu S."/>
            <person name="Stevenson D.W."/>
            <person name="Thummler F."/>
            <person name="Tillich M."/>
            <person name="Villarreal Aguilar J.C."/>
            <person name="Widiez T."/>
            <person name="Wong G.K."/>
            <person name="Wymore A."/>
            <person name="Zhang Y."/>
            <person name="Zimmer A.D."/>
            <person name="Quatrano R.S."/>
            <person name="Mayer K.F.X."/>
            <person name="Goodstein D."/>
            <person name="Casacuberta J.M."/>
            <person name="Vandepoele K."/>
            <person name="Reski R."/>
            <person name="Cuming A.C."/>
            <person name="Tuskan G.A."/>
            <person name="Maumus F."/>
            <person name="Salse J."/>
            <person name="Schmutz J."/>
            <person name="Rensing S.A."/>
        </authorList>
    </citation>
    <scope>NUCLEOTIDE SEQUENCE [LARGE SCALE GENOMIC DNA]</scope>
    <source>
        <strain evidence="3 4">cv. Gransden 2004</strain>
    </source>
</reference>